<dbReference type="Proteomes" id="UP001164250">
    <property type="component" value="Chromosome 12"/>
</dbReference>
<protein>
    <submittedName>
        <fullName evidence="1">Uncharacterized protein</fullName>
    </submittedName>
</protein>
<name>A0ACC1A2T1_9ROSI</name>
<organism evidence="1 2">
    <name type="scientific">Pistacia atlantica</name>
    <dbReference type="NCBI Taxonomy" id="434234"/>
    <lineage>
        <taxon>Eukaryota</taxon>
        <taxon>Viridiplantae</taxon>
        <taxon>Streptophyta</taxon>
        <taxon>Embryophyta</taxon>
        <taxon>Tracheophyta</taxon>
        <taxon>Spermatophyta</taxon>
        <taxon>Magnoliopsida</taxon>
        <taxon>eudicotyledons</taxon>
        <taxon>Gunneridae</taxon>
        <taxon>Pentapetalae</taxon>
        <taxon>rosids</taxon>
        <taxon>malvids</taxon>
        <taxon>Sapindales</taxon>
        <taxon>Anacardiaceae</taxon>
        <taxon>Pistacia</taxon>
    </lineage>
</organism>
<comment type="caution">
    <text evidence="1">The sequence shown here is derived from an EMBL/GenBank/DDBJ whole genome shotgun (WGS) entry which is preliminary data.</text>
</comment>
<gene>
    <name evidence="1" type="ORF">Patl1_11750</name>
</gene>
<reference evidence="2" key="1">
    <citation type="journal article" date="2023" name="G3 (Bethesda)">
        <title>Genome assembly and association tests identify interacting loci associated with vigor, precocity, and sex in interspecific pistachio rootstocks.</title>
        <authorList>
            <person name="Palmer W."/>
            <person name="Jacygrad E."/>
            <person name="Sagayaradj S."/>
            <person name="Cavanaugh K."/>
            <person name="Han R."/>
            <person name="Bertier L."/>
            <person name="Beede B."/>
            <person name="Kafkas S."/>
            <person name="Golino D."/>
            <person name="Preece J."/>
            <person name="Michelmore R."/>
        </authorList>
    </citation>
    <scope>NUCLEOTIDE SEQUENCE [LARGE SCALE GENOMIC DNA]</scope>
</reference>
<dbReference type="EMBL" id="CM047908">
    <property type="protein sequence ID" value="KAJ0080678.1"/>
    <property type="molecule type" value="Genomic_DNA"/>
</dbReference>
<accession>A0ACC1A2T1</accession>
<keyword evidence="2" id="KW-1185">Reference proteome</keyword>
<sequence>MPSENKNNENKCYRCGGKGHWSHTYRTPKHLVELYQASIKNKKIETNLTNAPESNHIDNSDPTSLNVSDFFGDADMEY</sequence>
<evidence type="ECO:0000313" key="2">
    <source>
        <dbReference type="Proteomes" id="UP001164250"/>
    </source>
</evidence>
<evidence type="ECO:0000313" key="1">
    <source>
        <dbReference type="EMBL" id="KAJ0080678.1"/>
    </source>
</evidence>
<proteinExistence type="predicted"/>